<evidence type="ECO:0000313" key="1">
    <source>
        <dbReference type="EMBL" id="ODM04776.1"/>
    </source>
</evidence>
<proteinExistence type="predicted"/>
<dbReference type="RefSeq" id="WP_069159257.1">
    <property type="nucleotide sequence ID" value="NZ_JBKXXQ010000016.1"/>
</dbReference>
<reference evidence="1 2" key="1">
    <citation type="submission" date="2016-07" db="EMBL/GenBank/DDBJ databases">
        <title>Characterization of isolates of Eisenbergiella tayi derived from blood cultures, using whole genome sequencing.</title>
        <authorList>
            <person name="Burdz T."/>
            <person name="Wiebe D."/>
            <person name="Huynh C."/>
            <person name="Bernard K."/>
        </authorList>
    </citation>
    <scope>NUCLEOTIDE SEQUENCE [LARGE SCALE GENOMIC DNA]</scope>
    <source>
        <strain evidence="1 2">NML 120489</strain>
    </source>
</reference>
<evidence type="ECO:0000313" key="2">
    <source>
        <dbReference type="Proteomes" id="UP000095003"/>
    </source>
</evidence>
<accession>A0A1E3A9D7</accession>
<organism evidence="1 2">
    <name type="scientific">Eisenbergiella tayi</name>
    <dbReference type="NCBI Taxonomy" id="1432052"/>
    <lineage>
        <taxon>Bacteria</taxon>
        <taxon>Bacillati</taxon>
        <taxon>Bacillota</taxon>
        <taxon>Clostridia</taxon>
        <taxon>Lachnospirales</taxon>
        <taxon>Lachnospiraceae</taxon>
        <taxon>Eisenbergiella</taxon>
    </lineage>
</organism>
<name>A0A1E3A9D7_9FIRM</name>
<comment type="caution">
    <text evidence="1">The sequence shown here is derived from an EMBL/GenBank/DDBJ whole genome shotgun (WGS) entry which is preliminary data.</text>
</comment>
<dbReference type="Proteomes" id="UP000095003">
    <property type="component" value="Unassembled WGS sequence"/>
</dbReference>
<dbReference type="AlphaFoldDB" id="A0A1E3A9D7"/>
<dbReference type="EMBL" id="MCGI01000007">
    <property type="protein sequence ID" value="ODM04776.1"/>
    <property type="molecule type" value="Genomic_DNA"/>
</dbReference>
<dbReference type="PATRIC" id="fig|1432052.3.peg.6453"/>
<protein>
    <submittedName>
        <fullName evidence="1">Uncharacterized protein</fullName>
    </submittedName>
</protein>
<gene>
    <name evidence="1" type="ORF">BEH84_05839</name>
</gene>
<sequence>MFKPYTTEQGRVYLFLKERFMLEQCLVSPISCSALLLEDQNGCKFAFAFQENDVRQIEIPAPPDREEVRAFWKQFKALDPPPQLKSFDDITIWWLNHPNPLTYQMALNLPDNLYRHFLTHVILEDEEVYRLAEKGLVTENEYLDIRLWYHNGPFRDYWLGPLGVDGTGYLHGLTRHYRKPNAYEMHFYVMDDYYRCMNHLPE</sequence>